<dbReference type="InterPro" id="IPR014957">
    <property type="entry name" value="IDEAL_dom"/>
</dbReference>
<dbReference type="InterPro" id="IPR027393">
    <property type="entry name" value="Virus_scaffolding_prot_C"/>
</dbReference>
<dbReference type="SMART" id="SM00914">
    <property type="entry name" value="IDEAL"/>
    <property type="match status" value="1"/>
</dbReference>
<organism evidence="2 3">
    <name type="scientific">Halobacillus salinarum</name>
    <dbReference type="NCBI Taxonomy" id="2932257"/>
    <lineage>
        <taxon>Bacteria</taxon>
        <taxon>Bacillati</taxon>
        <taxon>Bacillota</taxon>
        <taxon>Bacilli</taxon>
        <taxon>Bacillales</taxon>
        <taxon>Bacillaceae</taxon>
        <taxon>Halobacillus</taxon>
    </lineage>
</organism>
<protein>
    <submittedName>
        <fullName evidence="2">IDEAL domain-containing protein</fullName>
    </submittedName>
</protein>
<dbReference type="RefSeq" id="WP_244708897.1">
    <property type="nucleotide sequence ID" value="NZ_CP095073.1"/>
</dbReference>
<dbReference type="Gene3D" id="4.10.810.10">
    <property type="entry name" value="Virus Scaffolding Protein, Chain A"/>
    <property type="match status" value="1"/>
</dbReference>
<reference evidence="2 3" key="1">
    <citation type="submission" date="2022-04" db="EMBL/GenBank/DDBJ databases">
        <title>Halobacillus sp. isolated from saltern.</title>
        <authorList>
            <person name="Won M."/>
            <person name="Lee C.-M."/>
            <person name="Woen H.-Y."/>
            <person name="Kwon S.-W."/>
        </authorList>
    </citation>
    <scope>NUCLEOTIDE SEQUENCE [LARGE SCALE GENOMIC DNA]</scope>
    <source>
        <strain evidence="2 3">SSBR10-3</strain>
    </source>
</reference>
<proteinExistence type="predicted"/>
<gene>
    <name evidence="2" type="ORF">MUN89_16705</name>
</gene>
<dbReference type="Proteomes" id="UP000831787">
    <property type="component" value="Chromosome"/>
</dbReference>
<feature type="domain" description="IDEAL" evidence="1">
    <location>
        <begin position="38"/>
        <end position="74"/>
    </location>
</feature>
<evidence type="ECO:0000313" key="2">
    <source>
        <dbReference type="EMBL" id="UOQ43538.1"/>
    </source>
</evidence>
<dbReference type="EMBL" id="CP095073">
    <property type="protein sequence ID" value="UOQ43538.1"/>
    <property type="molecule type" value="Genomic_DNA"/>
</dbReference>
<name>A0ABY4EGD9_9BACI</name>
<keyword evidence="3" id="KW-1185">Reference proteome</keyword>
<accession>A0ABY4EGD9</accession>
<evidence type="ECO:0000313" key="3">
    <source>
        <dbReference type="Proteomes" id="UP000831787"/>
    </source>
</evidence>
<dbReference type="Pfam" id="PF08858">
    <property type="entry name" value="IDEAL"/>
    <property type="match status" value="1"/>
</dbReference>
<evidence type="ECO:0000259" key="1">
    <source>
        <dbReference type="SMART" id="SM00914"/>
    </source>
</evidence>
<sequence>MRKQKMIYVLRRDPDYRGREITAKRELSFGIRLASRLMLDELTFELNKERLDREINTAIDNNDREEFQRLSIAYQPYTWE</sequence>